<accession>A0A4P7QH20</accession>
<evidence type="ECO:0000313" key="1">
    <source>
        <dbReference type="EMBL" id="QCB28985.1"/>
    </source>
</evidence>
<dbReference type="KEGG" id="cee:CENDO_08575"/>
<gene>
    <name evidence="1" type="ORF">CENDO_08575</name>
</gene>
<name>A0A4P7QH20_9CORY</name>
<dbReference type="EMBL" id="CP039247">
    <property type="protein sequence ID" value="QCB28985.1"/>
    <property type="molecule type" value="Genomic_DNA"/>
</dbReference>
<evidence type="ECO:0000313" key="2">
    <source>
        <dbReference type="Proteomes" id="UP000296352"/>
    </source>
</evidence>
<reference evidence="1 2" key="1">
    <citation type="submission" date="2019-04" db="EMBL/GenBank/DDBJ databases">
        <title>Corynebacterium endometrii sp. nov., isolated from the uterus of a cow with endometritis.</title>
        <authorList>
            <person name="Ballas P."/>
            <person name="Ruckert C."/>
            <person name="Wagener K."/>
            <person name="Drillich M."/>
            <person name="Kaempfer P."/>
            <person name="Busse H.-J."/>
            <person name="Ehling-Schulz M."/>
        </authorList>
    </citation>
    <scope>NUCLEOTIDE SEQUENCE [LARGE SCALE GENOMIC DNA]</scope>
    <source>
        <strain evidence="1 2">LMM-1653</strain>
    </source>
</reference>
<keyword evidence="2" id="KW-1185">Reference proteome</keyword>
<dbReference type="AlphaFoldDB" id="A0A4P7QH20"/>
<dbReference type="Proteomes" id="UP000296352">
    <property type="component" value="Chromosome"/>
</dbReference>
<organism evidence="1 2">
    <name type="scientific">Corynebacterium endometrii</name>
    <dbReference type="NCBI Taxonomy" id="2488819"/>
    <lineage>
        <taxon>Bacteria</taxon>
        <taxon>Bacillati</taxon>
        <taxon>Actinomycetota</taxon>
        <taxon>Actinomycetes</taxon>
        <taxon>Mycobacteriales</taxon>
        <taxon>Corynebacteriaceae</taxon>
        <taxon>Corynebacterium</taxon>
    </lineage>
</organism>
<proteinExistence type="predicted"/>
<sequence>MPNGAYAKNRVMGYHRHQAAACAPPASTTARCLMNPPDTPGASHGAPSHDALEAYEIFEVPEEHLLDGSRLLSPKDS</sequence>
<protein>
    <submittedName>
        <fullName evidence="1">Uncharacterized protein</fullName>
    </submittedName>
</protein>